<sequence>MDAMEFFQRSAGKWRSQRSTHHLAFRRAELGELEITVSALTPDDPRVQEICTMHEVDGQLAAGGALVQWHGTMGWDREGEGHEDSTVMVIVPDVDNPRKGKLLREKGYAEIVPVAGQYEMDDEDGLNLITEYETMSAIERFSFADDSDSIRLRTSTVKRFGGFNTASFCIETRIDSPAETNATALPEALKASWEKESAVSLLGW</sequence>
<dbReference type="HAMAP" id="MF_01459">
    <property type="entry name" value="Chrphore_lyase_CpxS"/>
    <property type="match status" value="1"/>
</dbReference>
<keyword evidence="2 3" id="KW-0456">Lyase</keyword>
<dbReference type="InterPro" id="IPR018536">
    <property type="entry name" value="CpcS/CpeS"/>
</dbReference>
<evidence type="ECO:0000256" key="2">
    <source>
        <dbReference type="ARBA" id="ARBA00023239"/>
    </source>
</evidence>
<gene>
    <name evidence="3" type="primary">cpcS</name>
    <name evidence="4" type="ORF">BI308_18290</name>
</gene>
<reference evidence="4" key="1">
    <citation type="submission" date="2016-10" db="EMBL/GenBank/DDBJ databases">
        <title>CRISPR-Cas defence system in Roseofilum reptotaenium: evidence of a bacteriophage-cyanobacterium arms race in the coral black band disease.</title>
        <authorList>
            <person name="Buerger P."/>
            <person name="Wood-Charlson E.M."/>
            <person name="Weynberg K.D."/>
            <person name="Willis B."/>
            <person name="Van Oppen M.J."/>
        </authorList>
    </citation>
    <scope>NUCLEOTIDE SEQUENCE [LARGE SCALE GENOMIC DNA]</scope>
    <source>
        <strain evidence="4">AO1-A</strain>
    </source>
</reference>
<dbReference type="CDD" id="cd19433">
    <property type="entry name" value="lipocalin_CpcS-CpeS"/>
    <property type="match status" value="1"/>
</dbReference>
<comment type="function">
    <text evidence="3">Covalently attaches a chromophore to Cys residue(s) of phycobiliproteins.</text>
</comment>
<dbReference type="GO" id="GO:0016829">
    <property type="term" value="F:lyase activity"/>
    <property type="evidence" value="ECO:0007669"/>
    <property type="project" value="UniProtKB-KW"/>
</dbReference>
<proteinExistence type="inferred from homology"/>
<dbReference type="EC" id="4.-.-.-" evidence="3"/>
<name>A0A1L9QNC8_9CYAN</name>
<protein>
    <recommendedName>
        <fullName evidence="3">Chromophore lyase CpcS/CpeS</fullName>
        <ecNumber evidence="3">4.-.-.-</ecNumber>
    </recommendedName>
</protein>
<dbReference type="Gene3D" id="2.40.128.20">
    <property type="match status" value="1"/>
</dbReference>
<keyword evidence="5" id="KW-1185">Reference proteome</keyword>
<dbReference type="STRING" id="1925591.BI308_18290"/>
<dbReference type="GO" id="GO:0017006">
    <property type="term" value="P:protein-tetrapyrrole linkage"/>
    <property type="evidence" value="ECO:0007669"/>
    <property type="project" value="UniProtKB-UniRule"/>
</dbReference>
<dbReference type="InterPro" id="IPR012674">
    <property type="entry name" value="Calycin"/>
</dbReference>
<accession>A0A1L9QNC8</accession>
<dbReference type="Pfam" id="PF09367">
    <property type="entry name" value="CpeS"/>
    <property type="match status" value="1"/>
</dbReference>
<dbReference type="EMBL" id="MLAW01000037">
    <property type="protein sequence ID" value="OJJ24146.1"/>
    <property type="molecule type" value="Genomic_DNA"/>
</dbReference>
<evidence type="ECO:0000256" key="3">
    <source>
        <dbReference type="HAMAP-Rule" id="MF_01459"/>
    </source>
</evidence>
<comment type="similarity">
    <text evidence="1 3">Belongs to the CpcS/CpeS biliprotein lyase family.</text>
</comment>
<evidence type="ECO:0000256" key="1">
    <source>
        <dbReference type="ARBA" id="ARBA00010681"/>
    </source>
</evidence>
<dbReference type="Proteomes" id="UP000183940">
    <property type="component" value="Unassembled WGS sequence"/>
</dbReference>
<evidence type="ECO:0000313" key="4">
    <source>
        <dbReference type="EMBL" id="OJJ24146.1"/>
    </source>
</evidence>
<organism evidence="4 5">
    <name type="scientific">Roseofilum reptotaenium AO1-A</name>
    <dbReference type="NCBI Taxonomy" id="1925591"/>
    <lineage>
        <taxon>Bacteria</taxon>
        <taxon>Bacillati</taxon>
        <taxon>Cyanobacteriota</taxon>
        <taxon>Cyanophyceae</taxon>
        <taxon>Desertifilales</taxon>
        <taxon>Desertifilaceae</taxon>
        <taxon>Roseofilum</taxon>
    </lineage>
</organism>
<evidence type="ECO:0000313" key="5">
    <source>
        <dbReference type="Proteomes" id="UP000183940"/>
    </source>
</evidence>
<dbReference type="AlphaFoldDB" id="A0A1L9QNC8"/>
<comment type="caution">
    <text evidence="4">The sequence shown here is derived from an EMBL/GenBank/DDBJ whole genome shotgun (WGS) entry which is preliminary data.</text>
</comment>